<proteinExistence type="predicted"/>
<dbReference type="InterPro" id="IPR000537">
    <property type="entry name" value="UbiA_prenyltransferase"/>
</dbReference>
<evidence type="ECO:0000256" key="5">
    <source>
        <dbReference type="SAM" id="Phobius"/>
    </source>
</evidence>
<evidence type="ECO:0000313" key="6">
    <source>
        <dbReference type="EMBL" id="VAX05780.1"/>
    </source>
</evidence>
<dbReference type="InterPro" id="IPR044878">
    <property type="entry name" value="UbiA_sf"/>
</dbReference>
<protein>
    <submittedName>
        <fullName evidence="6">Putative membrane protein</fullName>
    </submittedName>
</protein>
<feature type="transmembrane region" description="Helical" evidence="5">
    <location>
        <begin position="176"/>
        <end position="195"/>
    </location>
</feature>
<feature type="transmembrane region" description="Helical" evidence="5">
    <location>
        <begin position="102"/>
        <end position="127"/>
    </location>
</feature>
<dbReference type="Gene3D" id="1.10.357.140">
    <property type="entry name" value="UbiA prenyltransferase"/>
    <property type="match status" value="1"/>
</dbReference>
<keyword evidence="2 5" id="KW-0812">Transmembrane</keyword>
<feature type="transmembrane region" description="Helical" evidence="5">
    <location>
        <begin position="244"/>
        <end position="266"/>
    </location>
</feature>
<feature type="transmembrane region" description="Helical" evidence="5">
    <location>
        <begin position="46"/>
        <end position="65"/>
    </location>
</feature>
<accession>A0A3B1B695</accession>
<organism evidence="6">
    <name type="scientific">hydrothermal vent metagenome</name>
    <dbReference type="NCBI Taxonomy" id="652676"/>
    <lineage>
        <taxon>unclassified sequences</taxon>
        <taxon>metagenomes</taxon>
        <taxon>ecological metagenomes</taxon>
    </lineage>
</organism>
<gene>
    <name evidence="6" type="ORF">MNBD_GAMMA19-528</name>
</gene>
<dbReference type="Pfam" id="PF01040">
    <property type="entry name" value="UbiA"/>
    <property type="match status" value="1"/>
</dbReference>
<feature type="transmembrane region" description="Helical" evidence="5">
    <location>
        <begin position="278"/>
        <end position="303"/>
    </location>
</feature>
<dbReference type="GO" id="GO:0016020">
    <property type="term" value="C:membrane"/>
    <property type="evidence" value="ECO:0007669"/>
    <property type="project" value="UniProtKB-SubCell"/>
</dbReference>
<feature type="transmembrane region" description="Helical" evidence="5">
    <location>
        <begin position="148"/>
        <end position="170"/>
    </location>
</feature>
<evidence type="ECO:0000256" key="2">
    <source>
        <dbReference type="ARBA" id="ARBA00022692"/>
    </source>
</evidence>
<feature type="transmembrane region" description="Helical" evidence="5">
    <location>
        <begin position="216"/>
        <end position="238"/>
    </location>
</feature>
<keyword evidence="3 5" id="KW-1133">Transmembrane helix</keyword>
<name>A0A3B1B695_9ZZZZ</name>
<feature type="transmembrane region" description="Helical" evidence="5">
    <location>
        <begin position="16"/>
        <end position="34"/>
    </location>
</feature>
<evidence type="ECO:0000256" key="4">
    <source>
        <dbReference type="ARBA" id="ARBA00023136"/>
    </source>
</evidence>
<reference evidence="6" key="1">
    <citation type="submission" date="2018-06" db="EMBL/GenBank/DDBJ databases">
        <authorList>
            <person name="Zhirakovskaya E."/>
        </authorList>
    </citation>
    <scope>NUCLEOTIDE SEQUENCE</scope>
</reference>
<comment type="subcellular location">
    <subcellularLocation>
        <location evidence="1">Membrane</location>
        <topology evidence="1">Multi-pass membrane protein</topology>
    </subcellularLocation>
</comment>
<dbReference type="GO" id="GO:0016765">
    <property type="term" value="F:transferase activity, transferring alkyl or aryl (other than methyl) groups"/>
    <property type="evidence" value="ECO:0007669"/>
    <property type="project" value="InterPro"/>
</dbReference>
<dbReference type="EMBL" id="UOFV01000550">
    <property type="protein sequence ID" value="VAX05780.1"/>
    <property type="molecule type" value="Genomic_DNA"/>
</dbReference>
<keyword evidence="4 5" id="KW-0472">Membrane</keyword>
<evidence type="ECO:0000256" key="3">
    <source>
        <dbReference type="ARBA" id="ARBA00022989"/>
    </source>
</evidence>
<sequence length="306" mass="34785">MLTNRWWIYQRERFPVLAHGPLVIAFSFSALCYSSLLRGDISIPDLLPSLVAFLTALLLFLQLRIADEFKDHEEDCRYRAYRPVPRGLVSLRELGWVAAGSMLVQLLLALWLAPGLVGLLLLVWLYLALMSKEFFVHDWLKARPLTYMWSHMLIMPLIDLYATACDWWLAGEGMPSGLFWFLLVSFFNGVVIEVGRKIRAPQDEEKGVETYTVLWGAQRAVAAWLAALGLTTLCALMAAWKVGFIVPVAMLLTVLLSFALITGYQFIKNRKTKTAKRFELISGIWTLLMYLSLGAMPMLWSVWSVS</sequence>
<evidence type="ECO:0000256" key="1">
    <source>
        <dbReference type="ARBA" id="ARBA00004141"/>
    </source>
</evidence>
<dbReference type="AlphaFoldDB" id="A0A3B1B695"/>